<dbReference type="Proteomes" id="UP001239169">
    <property type="component" value="Chromosome"/>
</dbReference>
<dbReference type="EMBL" id="CP124685">
    <property type="protein sequence ID" value="WGX74994.1"/>
    <property type="molecule type" value="Genomic_DNA"/>
</dbReference>
<proteinExistence type="predicted"/>
<keyword evidence="2" id="KW-1185">Reference proteome</keyword>
<evidence type="ECO:0000313" key="1">
    <source>
        <dbReference type="EMBL" id="WGX74994.1"/>
    </source>
</evidence>
<evidence type="ECO:0000313" key="2">
    <source>
        <dbReference type="Proteomes" id="UP001239169"/>
    </source>
</evidence>
<gene>
    <name evidence="1" type="ORF">QJS64_12870</name>
</gene>
<protein>
    <submittedName>
        <fullName evidence="1">Uncharacterized protein</fullName>
    </submittedName>
</protein>
<name>A0ABY8R0C0_PARBF</name>
<organism evidence="1 2">
    <name type="scientific">Paraclostridium bifermentans</name>
    <name type="common">Clostridium bifermentans</name>
    <dbReference type="NCBI Taxonomy" id="1490"/>
    <lineage>
        <taxon>Bacteria</taxon>
        <taxon>Bacillati</taxon>
        <taxon>Bacillota</taxon>
        <taxon>Clostridia</taxon>
        <taxon>Peptostreptococcales</taxon>
        <taxon>Peptostreptococcaceae</taxon>
        <taxon>Paraclostridium</taxon>
    </lineage>
</organism>
<accession>A0ABY8R0C0</accession>
<reference evidence="1 2" key="1">
    <citation type="submission" date="2023-04" db="EMBL/GenBank/DDBJ databases">
        <title>Bacteria Genome Submission.</title>
        <authorList>
            <person name="Isaac P."/>
        </authorList>
    </citation>
    <scope>NUCLEOTIDE SEQUENCE [LARGE SCALE GENOMIC DNA]</scope>
    <source>
        <strain evidence="1 2">SampleS7P1</strain>
    </source>
</reference>
<sequence>MKKDRKGKIANFVKGMGSTVGSVASGMTTLAIPGVEGVFVATLVNGVIIKITKDVGDRILSERENKKIIESCAYSIEKISDNIQENKVLRDDGFFNNDGISRSNAEEIFEGILFSAQKEHEEKKLKYYGYLFANIAFDESVSKNFANQLINIADRLTYRQLQILAMYTYSSIVRNFFEKDKLPKLNNIEKISILQDTVELYRMGILNGGGEVILEIGYVNPYKIGVEPIGMCLFKLMNLGEITTEDYREIDNMVILLNNLENIPSNIN</sequence>